<evidence type="ECO:0000313" key="5">
    <source>
        <dbReference type="EMBL" id="MBT0665461.1"/>
    </source>
</evidence>
<evidence type="ECO:0000313" key="6">
    <source>
        <dbReference type="Proteomes" id="UP000811899"/>
    </source>
</evidence>
<accession>A0AAW4L392</accession>
<feature type="domain" description="HD-GYP" evidence="4">
    <location>
        <begin position="488"/>
        <end position="683"/>
    </location>
</feature>
<dbReference type="Gene3D" id="3.30.450.290">
    <property type="match status" value="1"/>
</dbReference>
<dbReference type="CDD" id="cd06225">
    <property type="entry name" value="HAMP"/>
    <property type="match status" value="1"/>
</dbReference>
<keyword evidence="2" id="KW-1133">Transmembrane helix</keyword>
<evidence type="ECO:0000259" key="4">
    <source>
        <dbReference type="PROSITE" id="PS51832"/>
    </source>
</evidence>
<dbReference type="PANTHER" id="PTHR43155:SF2">
    <property type="entry name" value="CYCLIC DI-GMP PHOSPHODIESTERASE PA4108"/>
    <property type="match status" value="1"/>
</dbReference>
<dbReference type="PROSITE" id="PS50885">
    <property type="entry name" value="HAMP"/>
    <property type="match status" value="1"/>
</dbReference>
<dbReference type="SMART" id="SM00065">
    <property type="entry name" value="GAF"/>
    <property type="match status" value="1"/>
</dbReference>
<dbReference type="InterPro" id="IPR003607">
    <property type="entry name" value="HD/PDEase_dom"/>
</dbReference>
<dbReference type="GO" id="GO:0016020">
    <property type="term" value="C:membrane"/>
    <property type="evidence" value="ECO:0007669"/>
    <property type="project" value="InterPro"/>
</dbReference>
<feature type="coiled-coil region" evidence="1">
    <location>
        <begin position="267"/>
        <end position="311"/>
    </location>
</feature>
<dbReference type="InterPro" id="IPR003660">
    <property type="entry name" value="HAMP_dom"/>
</dbReference>
<dbReference type="PROSITE" id="PS51832">
    <property type="entry name" value="HD_GYP"/>
    <property type="match status" value="1"/>
</dbReference>
<dbReference type="InterPro" id="IPR029016">
    <property type="entry name" value="GAF-like_dom_sf"/>
</dbReference>
<gene>
    <name evidence="5" type="ORF">KI809_14225</name>
</gene>
<dbReference type="SUPFAM" id="SSF109604">
    <property type="entry name" value="HD-domain/PDEase-like"/>
    <property type="match status" value="1"/>
</dbReference>
<protein>
    <submittedName>
        <fullName evidence="5">GAF domain-containing protein</fullName>
    </submittedName>
</protein>
<evidence type="ECO:0000256" key="1">
    <source>
        <dbReference type="SAM" id="Coils"/>
    </source>
</evidence>
<dbReference type="SUPFAM" id="SSF55781">
    <property type="entry name" value="GAF domain-like"/>
    <property type="match status" value="1"/>
</dbReference>
<keyword evidence="2" id="KW-0472">Membrane</keyword>
<keyword evidence="1" id="KW-0175">Coiled coil</keyword>
<keyword evidence="2" id="KW-0812">Transmembrane</keyword>
<feature type="domain" description="HAMP" evidence="3">
    <location>
        <begin position="196"/>
        <end position="248"/>
    </location>
</feature>
<keyword evidence="6" id="KW-1185">Reference proteome</keyword>
<dbReference type="GO" id="GO:0007165">
    <property type="term" value="P:signal transduction"/>
    <property type="evidence" value="ECO:0007669"/>
    <property type="project" value="InterPro"/>
</dbReference>
<sequence>MTSLKTKIFGIITIIVVTIVSVSSLVTLKQQNETITGIAYRNTAMLTETIKGSITDAMLSGHSGDIRKIFFQISNQKLIKTLRIIDESGKVLNSANPDEIGKTAFSKPLLAYKKRGVNAAGTYLGENVFVSISPILNSPACFGCHDPSIKVLGLLEIETPTDYLIGFLANTKRQIILTAAVIILLLLVSIFFFLVIYLDNPIKSLICSMQKIEEGAFVASPICTSSREMHTLSRQFNRMVKRLQILMDTAVRNEVELVRAQEKLSHHQETHLMNKQLEEQLREIESLNISLEERIEEIEEANYKIADLAGELEHKNATLERAVARLSMLQGVGLGISSTMETAPLFDFVMKATMETLQAEKGYITQYDPDHETITVSTLHGHQNSSIEPVRMHASAFTISSWVIANRRPLLISNMKDYPNFCKDNPLGFEQNSVICVPLYANGDVIGTINVANRIDRTPFTNEDMELLITIGSQAGIAIRNALLYEDQQKNYLNTIQSLVSAIEASDSYTRGHSERVTFFSVLLAKSLDLSAERLCVIERAAILHDIGKIGIDISILHKREPLTALDIIHLREHPVIGMKILEPISFLQDVRTCIGQHHERFDGTGYPNRQAAEGLLLESRILAIADAFDAMTSDRPYRRAMHVSEAVRELYRNAGTQFDPELVERFVAELRKNGLWTESTVPRSDNTNSIPISA</sequence>
<feature type="transmembrane region" description="Helical" evidence="2">
    <location>
        <begin position="6"/>
        <end position="28"/>
    </location>
</feature>
<dbReference type="SMART" id="SM00471">
    <property type="entry name" value="HDc"/>
    <property type="match status" value="1"/>
</dbReference>
<name>A0AAW4L392_9BACT</name>
<evidence type="ECO:0000259" key="3">
    <source>
        <dbReference type="PROSITE" id="PS50885"/>
    </source>
</evidence>
<feature type="transmembrane region" description="Helical" evidence="2">
    <location>
        <begin position="175"/>
        <end position="198"/>
    </location>
</feature>
<dbReference type="Gene3D" id="1.10.3210.10">
    <property type="entry name" value="Hypothetical protein af1432"/>
    <property type="match status" value="1"/>
</dbReference>
<dbReference type="CDD" id="cd00077">
    <property type="entry name" value="HDc"/>
    <property type="match status" value="1"/>
</dbReference>
<dbReference type="Pfam" id="PF13185">
    <property type="entry name" value="GAF_2"/>
    <property type="match status" value="1"/>
</dbReference>
<dbReference type="Gene3D" id="6.10.340.10">
    <property type="match status" value="1"/>
</dbReference>
<dbReference type="Gene3D" id="3.30.450.40">
    <property type="match status" value="1"/>
</dbReference>
<dbReference type="PANTHER" id="PTHR43155">
    <property type="entry name" value="CYCLIC DI-GMP PHOSPHODIESTERASE PA4108-RELATED"/>
    <property type="match status" value="1"/>
</dbReference>
<comment type="caution">
    <text evidence="5">The sequence shown here is derived from an EMBL/GenBank/DDBJ whole genome shotgun (WGS) entry which is preliminary data.</text>
</comment>
<dbReference type="RefSeq" id="WP_214172242.1">
    <property type="nucleotide sequence ID" value="NZ_JAHCVJ010000006.1"/>
</dbReference>
<dbReference type="InterPro" id="IPR037522">
    <property type="entry name" value="HD_GYP_dom"/>
</dbReference>
<dbReference type="AlphaFoldDB" id="A0AAW4L392"/>
<reference evidence="5 6" key="1">
    <citation type="submission" date="2021-05" db="EMBL/GenBank/DDBJ databases">
        <title>The draft genome of Geobacter pelophilus DSM 12255.</title>
        <authorList>
            <person name="Xu Z."/>
            <person name="Masuda Y."/>
            <person name="Itoh H."/>
            <person name="Senoo K."/>
        </authorList>
    </citation>
    <scope>NUCLEOTIDE SEQUENCE [LARGE SCALE GENOMIC DNA]</scope>
    <source>
        <strain evidence="5 6">DSM 12255</strain>
    </source>
</reference>
<proteinExistence type="predicted"/>
<dbReference type="EMBL" id="JAHCVJ010000006">
    <property type="protein sequence ID" value="MBT0665461.1"/>
    <property type="molecule type" value="Genomic_DNA"/>
</dbReference>
<dbReference type="Pfam" id="PF13487">
    <property type="entry name" value="HD_5"/>
    <property type="match status" value="1"/>
</dbReference>
<dbReference type="InterPro" id="IPR003018">
    <property type="entry name" value="GAF"/>
</dbReference>
<evidence type="ECO:0000256" key="2">
    <source>
        <dbReference type="SAM" id="Phobius"/>
    </source>
</evidence>
<dbReference type="Proteomes" id="UP000811899">
    <property type="component" value="Unassembled WGS sequence"/>
</dbReference>
<organism evidence="5 6">
    <name type="scientific">Geoanaerobacter pelophilus</name>
    <dbReference type="NCBI Taxonomy" id="60036"/>
    <lineage>
        <taxon>Bacteria</taxon>
        <taxon>Pseudomonadati</taxon>
        <taxon>Thermodesulfobacteriota</taxon>
        <taxon>Desulfuromonadia</taxon>
        <taxon>Geobacterales</taxon>
        <taxon>Geobacteraceae</taxon>
        <taxon>Geoanaerobacter</taxon>
    </lineage>
</organism>